<name>A0A4D1MAN2_ECOLX</name>
<protein>
    <submittedName>
        <fullName evidence="1">Uncharacterized protein</fullName>
    </submittedName>
</protein>
<accession>A0A4D1MAN2</accession>
<proteinExistence type="predicted"/>
<gene>
    <name evidence="1" type="ORF">BvCmsKKP061_03957</name>
</gene>
<dbReference type="EMBL" id="BFXY01000127">
    <property type="protein sequence ID" value="GDH55308.1"/>
    <property type="molecule type" value="Genomic_DNA"/>
</dbReference>
<dbReference type="Proteomes" id="UP000303027">
    <property type="component" value="Unassembled WGS sequence"/>
</dbReference>
<evidence type="ECO:0000313" key="2">
    <source>
        <dbReference type="Proteomes" id="UP000303027"/>
    </source>
</evidence>
<dbReference type="AlphaFoldDB" id="A0A4D1MAN2"/>
<dbReference type="RefSeq" id="WP_024246644.1">
    <property type="nucleotide sequence ID" value="NZ_BFXY01000127.1"/>
</dbReference>
<sequence length="167" mass="19406">MDNTIIGALIGAVIAIVSTYINARQGYKNSIRLERQKILRDKREQLFINCILAEKVIVSSEITILNFVKNARYHSDSKFDVSRANPLQTMEMLINIYLPEYKKDLQELNNAYQEFHKYYSKYTTPDNFKDMPYSEKVKFISEANSYAKKIYGKLNDIKVKISSNSIV</sequence>
<organism evidence="1 2">
    <name type="scientific">Escherichia coli</name>
    <dbReference type="NCBI Taxonomy" id="562"/>
    <lineage>
        <taxon>Bacteria</taxon>
        <taxon>Pseudomonadati</taxon>
        <taxon>Pseudomonadota</taxon>
        <taxon>Gammaproteobacteria</taxon>
        <taxon>Enterobacterales</taxon>
        <taxon>Enterobacteriaceae</taxon>
        <taxon>Escherichia</taxon>
    </lineage>
</organism>
<reference evidence="1 2" key="1">
    <citation type="submission" date="2018-04" db="EMBL/GenBank/DDBJ databases">
        <title>Large scale genomics of bovine and human commensal E. coli to reveal the emerging process of EHEC.</title>
        <authorList>
            <person name="Arimizu Y."/>
            <person name="Ogura Y."/>
        </authorList>
    </citation>
    <scope>NUCLEOTIDE SEQUENCE [LARGE SCALE GENOMIC DNA]</scope>
    <source>
        <strain evidence="1 2">KK-P061</strain>
    </source>
</reference>
<comment type="caution">
    <text evidence="1">The sequence shown here is derived from an EMBL/GenBank/DDBJ whole genome shotgun (WGS) entry which is preliminary data.</text>
</comment>
<evidence type="ECO:0000313" key="1">
    <source>
        <dbReference type="EMBL" id="GDH55308.1"/>
    </source>
</evidence>